<keyword evidence="6" id="KW-0175">Coiled coil</keyword>
<dbReference type="CDD" id="cd00082">
    <property type="entry name" value="HisKA"/>
    <property type="match status" value="1"/>
</dbReference>
<evidence type="ECO:0000256" key="3">
    <source>
        <dbReference type="ARBA" id="ARBA00022553"/>
    </source>
</evidence>
<dbReference type="InterPro" id="IPR052162">
    <property type="entry name" value="Sensor_kinase/Photoreceptor"/>
</dbReference>
<dbReference type="Gene3D" id="3.30.450.20">
    <property type="entry name" value="PAS domain"/>
    <property type="match status" value="1"/>
</dbReference>
<evidence type="ECO:0000313" key="9">
    <source>
        <dbReference type="Proteomes" id="UP001171945"/>
    </source>
</evidence>
<dbReference type="InterPro" id="IPR035965">
    <property type="entry name" value="PAS-like_dom_sf"/>
</dbReference>
<name>A0ABT7VVS9_9GAMM</name>
<organism evidence="8 9">
    <name type="scientific">Candidatus Marithioploca araucensis</name>
    <dbReference type="NCBI Taxonomy" id="70273"/>
    <lineage>
        <taxon>Bacteria</taxon>
        <taxon>Pseudomonadati</taxon>
        <taxon>Pseudomonadota</taxon>
        <taxon>Gammaproteobacteria</taxon>
        <taxon>Thiotrichales</taxon>
        <taxon>Thiotrichaceae</taxon>
        <taxon>Candidatus Marithioploca</taxon>
    </lineage>
</organism>
<evidence type="ECO:0000313" key="8">
    <source>
        <dbReference type="EMBL" id="MDM8563682.1"/>
    </source>
</evidence>
<evidence type="ECO:0000256" key="6">
    <source>
        <dbReference type="SAM" id="Coils"/>
    </source>
</evidence>
<gene>
    <name evidence="8" type="ORF">QUF54_10045</name>
</gene>
<reference evidence="8" key="1">
    <citation type="submission" date="2023-06" db="EMBL/GenBank/DDBJ databases">
        <title>Uncultivated large filamentous bacteria from sulfidic sediments reveal new species and different genomic features in energy metabolism and defense.</title>
        <authorList>
            <person name="Fonseca A."/>
        </authorList>
    </citation>
    <scope>NUCLEOTIDE SEQUENCE</scope>
    <source>
        <strain evidence="8">HSG4</strain>
    </source>
</reference>
<keyword evidence="3" id="KW-0597">Phosphoprotein</keyword>
<feature type="domain" description="PAC" evidence="7">
    <location>
        <begin position="305"/>
        <end position="358"/>
    </location>
</feature>
<dbReference type="EMBL" id="JAUCGM010000801">
    <property type="protein sequence ID" value="MDM8563682.1"/>
    <property type="molecule type" value="Genomic_DNA"/>
</dbReference>
<dbReference type="SUPFAM" id="SSF55781">
    <property type="entry name" value="GAF domain-like"/>
    <property type="match status" value="1"/>
</dbReference>
<accession>A0ABT7VVS9</accession>
<sequence>SMTARLKNTQDELQGYQEDLENLVEERTVKLVLANEHLQQEIEERIQAENKLEQHVYHLESLATLGKAINETQDMDKMMEGAMKATLSVFNCDRAWLLYTCDPDASSWRVPMEVATPEYPGFKSLNVDIPMDQIVSEIMRDTLSATDLLTFGAMYEHKVAPMVVKQFSVQSQISMAIYPKIGKPWMFGLHQCSYARVWTENELKLFNDFGWHICDSLGIFLSLDALRQSDLKWKYALTGSQDGVWDWNVVTNDVFFSSMWKRMLGYVDDEISADLSEWEKRVHPDDKEQTYIDVNKHLAGETEYYHNEHRLLCKDGTYKWILGRGKVIELTKEGQPLRFVGTHSDITERKQTEIALIQAKEEADSANSAKSEFLANMSHEIRTPLNAVIGFSEILASKVTDKQHKS</sequence>
<evidence type="ECO:0000256" key="2">
    <source>
        <dbReference type="ARBA" id="ARBA00012438"/>
    </source>
</evidence>
<dbReference type="InterPro" id="IPR029016">
    <property type="entry name" value="GAF-like_dom_sf"/>
</dbReference>
<proteinExistence type="predicted"/>
<dbReference type="InterPro" id="IPR001610">
    <property type="entry name" value="PAC"/>
</dbReference>
<dbReference type="PROSITE" id="PS50113">
    <property type="entry name" value="PAC"/>
    <property type="match status" value="1"/>
</dbReference>
<dbReference type="SMART" id="SM00086">
    <property type="entry name" value="PAC"/>
    <property type="match status" value="1"/>
</dbReference>
<evidence type="ECO:0000256" key="1">
    <source>
        <dbReference type="ARBA" id="ARBA00000085"/>
    </source>
</evidence>
<dbReference type="CDD" id="cd00130">
    <property type="entry name" value="PAS"/>
    <property type="match status" value="1"/>
</dbReference>
<comment type="catalytic activity">
    <reaction evidence="1">
        <text>ATP + protein L-histidine = ADP + protein N-phospho-L-histidine.</text>
        <dbReference type="EC" id="2.7.13.3"/>
    </reaction>
</comment>
<keyword evidence="9" id="KW-1185">Reference proteome</keyword>
<dbReference type="PANTHER" id="PTHR43304">
    <property type="entry name" value="PHYTOCHROME-LIKE PROTEIN CPH1"/>
    <property type="match status" value="1"/>
</dbReference>
<dbReference type="EC" id="2.7.13.3" evidence="2"/>
<keyword evidence="5" id="KW-0418">Kinase</keyword>
<dbReference type="InterPro" id="IPR000014">
    <property type="entry name" value="PAS"/>
</dbReference>
<dbReference type="PANTHER" id="PTHR43304:SF1">
    <property type="entry name" value="PAC DOMAIN-CONTAINING PROTEIN"/>
    <property type="match status" value="1"/>
</dbReference>
<dbReference type="Pfam" id="PF08447">
    <property type="entry name" value="PAS_3"/>
    <property type="match status" value="1"/>
</dbReference>
<dbReference type="SUPFAM" id="SSF55785">
    <property type="entry name" value="PYP-like sensor domain (PAS domain)"/>
    <property type="match status" value="1"/>
</dbReference>
<dbReference type="Pfam" id="PF00512">
    <property type="entry name" value="HisKA"/>
    <property type="match status" value="1"/>
</dbReference>
<evidence type="ECO:0000256" key="4">
    <source>
        <dbReference type="ARBA" id="ARBA00022679"/>
    </source>
</evidence>
<comment type="caution">
    <text evidence="8">The sequence shown here is derived from an EMBL/GenBank/DDBJ whole genome shotgun (WGS) entry which is preliminary data.</text>
</comment>
<keyword evidence="4" id="KW-0808">Transferase</keyword>
<feature type="non-terminal residue" evidence="8">
    <location>
        <position position="406"/>
    </location>
</feature>
<dbReference type="SUPFAM" id="SSF47384">
    <property type="entry name" value="Homodimeric domain of signal transducing histidine kinase"/>
    <property type="match status" value="1"/>
</dbReference>
<feature type="coiled-coil region" evidence="6">
    <location>
        <begin position="6"/>
        <end position="55"/>
    </location>
</feature>
<dbReference type="Proteomes" id="UP001171945">
    <property type="component" value="Unassembled WGS sequence"/>
</dbReference>
<dbReference type="NCBIfam" id="TIGR00229">
    <property type="entry name" value="sensory_box"/>
    <property type="match status" value="1"/>
</dbReference>
<protein>
    <recommendedName>
        <fullName evidence="2">histidine kinase</fullName>
        <ecNumber evidence="2">2.7.13.3</ecNumber>
    </recommendedName>
</protein>
<dbReference type="InterPro" id="IPR013655">
    <property type="entry name" value="PAS_fold_3"/>
</dbReference>
<dbReference type="InterPro" id="IPR000700">
    <property type="entry name" value="PAS-assoc_C"/>
</dbReference>
<dbReference type="Gene3D" id="3.30.450.40">
    <property type="match status" value="1"/>
</dbReference>
<feature type="non-terminal residue" evidence="8">
    <location>
        <position position="1"/>
    </location>
</feature>
<dbReference type="Gene3D" id="1.10.287.130">
    <property type="match status" value="1"/>
</dbReference>
<dbReference type="InterPro" id="IPR003661">
    <property type="entry name" value="HisK_dim/P_dom"/>
</dbReference>
<dbReference type="InterPro" id="IPR036097">
    <property type="entry name" value="HisK_dim/P_sf"/>
</dbReference>
<evidence type="ECO:0000259" key="7">
    <source>
        <dbReference type="PROSITE" id="PS50113"/>
    </source>
</evidence>
<evidence type="ECO:0000256" key="5">
    <source>
        <dbReference type="ARBA" id="ARBA00022777"/>
    </source>
</evidence>